<dbReference type="RefSeq" id="WP_203167916.1">
    <property type="nucleotide sequence ID" value="NZ_JAEVLS010000002.1"/>
</dbReference>
<dbReference type="EMBL" id="JAEVLS010000002">
    <property type="protein sequence ID" value="MBM0105775.1"/>
    <property type="molecule type" value="Genomic_DNA"/>
</dbReference>
<dbReference type="Pfam" id="PF13596">
    <property type="entry name" value="PAS_10"/>
    <property type="match status" value="1"/>
</dbReference>
<organism evidence="2 3">
    <name type="scientific">Steroidobacter gossypii</name>
    <dbReference type="NCBI Taxonomy" id="2805490"/>
    <lineage>
        <taxon>Bacteria</taxon>
        <taxon>Pseudomonadati</taxon>
        <taxon>Pseudomonadota</taxon>
        <taxon>Gammaproteobacteria</taxon>
        <taxon>Steroidobacterales</taxon>
        <taxon>Steroidobacteraceae</taxon>
        <taxon>Steroidobacter</taxon>
    </lineage>
</organism>
<protein>
    <submittedName>
        <fullName evidence="2">PAS domain-containing protein</fullName>
    </submittedName>
</protein>
<feature type="region of interest" description="Disordered" evidence="1">
    <location>
        <begin position="157"/>
        <end position="200"/>
    </location>
</feature>
<name>A0ABS1WXR5_9GAMM</name>
<gene>
    <name evidence="2" type="ORF">JM946_13620</name>
</gene>
<reference evidence="2 3" key="1">
    <citation type="journal article" date="2021" name="Int. J. Syst. Evol. Microbiol.">
        <title>Steroidobacter gossypii sp. nov., isolated from soil of cotton cropping field.</title>
        <authorList>
            <person name="Huang R."/>
            <person name="Yang S."/>
            <person name="Zhen C."/>
            <person name="Liu W."/>
        </authorList>
    </citation>
    <scope>NUCLEOTIDE SEQUENCE [LARGE SCALE GENOMIC DNA]</scope>
    <source>
        <strain evidence="2 3">S1-65</strain>
    </source>
</reference>
<dbReference type="Proteomes" id="UP000661077">
    <property type="component" value="Unassembled WGS sequence"/>
</dbReference>
<proteinExistence type="predicted"/>
<accession>A0ABS1WXR5</accession>
<evidence type="ECO:0000313" key="2">
    <source>
        <dbReference type="EMBL" id="MBM0105775.1"/>
    </source>
</evidence>
<evidence type="ECO:0000313" key="3">
    <source>
        <dbReference type="Proteomes" id="UP000661077"/>
    </source>
</evidence>
<keyword evidence="3" id="KW-1185">Reference proteome</keyword>
<sequence>MDDQCLVRWFTSAATALFPLMPADVGTRSPIYRQTSEISISSTMSRKVMRTGVTRAREVCSAEGLWYAWCILPFSMQFQFALSVAVTFTDITARISAELAMRDNEHRLAAFVMSNADFVYRMSPDRSQMWQLRGAGRIADPPDPLPTDSVRTSIRAIARGSSRQRGSDDPIANRCSSRFPDDMTPAANRPPSQMNGKERY</sequence>
<feature type="compositionally biased region" description="Polar residues" evidence="1">
    <location>
        <begin position="190"/>
        <end position="200"/>
    </location>
</feature>
<comment type="caution">
    <text evidence="2">The sequence shown here is derived from an EMBL/GenBank/DDBJ whole genome shotgun (WGS) entry which is preliminary data.</text>
</comment>
<evidence type="ECO:0000256" key="1">
    <source>
        <dbReference type="SAM" id="MobiDB-lite"/>
    </source>
</evidence>